<protein>
    <submittedName>
        <fullName evidence="2">Uncharacterized protein</fullName>
    </submittedName>
</protein>
<dbReference type="AlphaFoldDB" id="A0AAD1H323"/>
<sequence length="173" mass="18051">MQPLSKPGIVVEIDIQASGFVGCTDNATGVTSLTKGTTMGRIVRFATIMMVSGSLGVAGFGVGPGTAQATGPSYQGGNCPGGMTCTHWCPGDPPIPGSQVITWDWNICHDWYWTSEGVVDIDANTIYPWHGSPHQAPPPPPPPPPYTPPPPQPLPPDCPPWSPILAPSRCGGL</sequence>
<proteinExistence type="predicted"/>
<evidence type="ECO:0000313" key="2">
    <source>
        <dbReference type="EMBL" id="BBU22604.1"/>
    </source>
</evidence>
<dbReference type="EMBL" id="AP022314">
    <property type="protein sequence ID" value="BBU22604.1"/>
    <property type="molecule type" value="Genomic_DNA"/>
</dbReference>
<accession>A0AAD1H323</accession>
<evidence type="ECO:0000313" key="3">
    <source>
        <dbReference type="Proteomes" id="UP000464624"/>
    </source>
</evidence>
<evidence type="ECO:0000256" key="1">
    <source>
        <dbReference type="SAM" id="MobiDB-lite"/>
    </source>
</evidence>
<gene>
    <name evidence="2" type="ORF">MYXE_23940</name>
</gene>
<name>A0AAD1H323_MYCXE</name>
<organism evidence="2 3">
    <name type="scientific">Mycobacterium xenopi</name>
    <dbReference type="NCBI Taxonomy" id="1789"/>
    <lineage>
        <taxon>Bacteria</taxon>
        <taxon>Bacillati</taxon>
        <taxon>Actinomycetota</taxon>
        <taxon>Actinomycetes</taxon>
        <taxon>Mycobacteriales</taxon>
        <taxon>Mycobacteriaceae</taxon>
        <taxon>Mycobacterium</taxon>
    </lineage>
</organism>
<feature type="compositionally biased region" description="Pro residues" evidence="1">
    <location>
        <begin position="135"/>
        <end position="162"/>
    </location>
</feature>
<dbReference type="KEGG" id="mxe:MYXE_23940"/>
<feature type="region of interest" description="Disordered" evidence="1">
    <location>
        <begin position="130"/>
        <end position="162"/>
    </location>
</feature>
<reference evidence="2 3" key="1">
    <citation type="submission" date="2019-12" db="EMBL/GenBank/DDBJ databases">
        <title>Complete genome sequence of Mycolicibacterium xenopi str. JCM15661T.</title>
        <authorList>
            <person name="Yoshida M."/>
            <person name="Fukano H."/>
            <person name="Asakura T."/>
            <person name="Hoshino Y."/>
        </authorList>
    </citation>
    <scope>NUCLEOTIDE SEQUENCE [LARGE SCALE GENOMIC DNA]</scope>
    <source>
        <strain evidence="2 3">JCM 15661T</strain>
    </source>
</reference>
<dbReference type="Proteomes" id="UP000464624">
    <property type="component" value="Chromosome"/>
</dbReference>